<keyword evidence="2" id="KW-1185">Reference proteome</keyword>
<evidence type="ECO:0000313" key="1">
    <source>
        <dbReference type="EMBL" id="GIY02223.1"/>
    </source>
</evidence>
<name>A0AAV4Q492_9ARAC</name>
<proteinExistence type="predicted"/>
<dbReference type="EMBL" id="BPLQ01003663">
    <property type="protein sequence ID" value="GIY02223.1"/>
    <property type="molecule type" value="Genomic_DNA"/>
</dbReference>
<reference evidence="1 2" key="1">
    <citation type="submission" date="2021-06" db="EMBL/GenBank/DDBJ databases">
        <title>Caerostris darwini draft genome.</title>
        <authorList>
            <person name="Kono N."/>
            <person name="Arakawa K."/>
        </authorList>
    </citation>
    <scope>NUCLEOTIDE SEQUENCE [LARGE SCALE GENOMIC DNA]</scope>
</reference>
<protein>
    <submittedName>
        <fullName evidence="1">Uncharacterized protein</fullName>
    </submittedName>
</protein>
<comment type="caution">
    <text evidence="1">The sequence shown here is derived from an EMBL/GenBank/DDBJ whole genome shotgun (WGS) entry which is preliminary data.</text>
</comment>
<dbReference type="AlphaFoldDB" id="A0AAV4Q492"/>
<sequence>MVKPLTQKPAQDVNPLSKEGYFHFIVLLLWGHWADSLQYPSSNPVSTHVTASVPICRISAYATWATLPLLMAPWYWLSKSSISHVAKHS</sequence>
<dbReference type="Proteomes" id="UP001054837">
    <property type="component" value="Unassembled WGS sequence"/>
</dbReference>
<gene>
    <name evidence="1" type="ORF">CDAR_584681</name>
</gene>
<evidence type="ECO:0000313" key="2">
    <source>
        <dbReference type="Proteomes" id="UP001054837"/>
    </source>
</evidence>
<organism evidence="1 2">
    <name type="scientific">Caerostris darwini</name>
    <dbReference type="NCBI Taxonomy" id="1538125"/>
    <lineage>
        <taxon>Eukaryota</taxon>
        <taxon>Metazoa</taxon>
        <taxon>Ecdysozoa</taxon>
        <taxon>Arthropoda</taxon>
        <taxon>Chelicerata</taxon>
        <taxon>Arachnida</taxon>
        <taxon>Araneae</taxon>
        <taxon>Araneomorphae</taxon>
        <taxon>Entelegynae</taxon>
        <taxon>Araneoidea</taxon>
        <taxon>Araneidae</taxon>
        <taxon>Caerostris</taxon>
    </lineage>
</organism>
<accession>A0AAV4Q492</accession>